<dbReference type="EMBL" id="RBZN01000005">
    <property type="protein sequence ID" value="RKQ19201.1"/>
    <property type="molecule type" value="Genomic_DNA"/>
</dbReference>
<dbReference type="OrthoDB" id="2086132at2"/>
<evidence type="ECO:0000313" key="3">
    <source>
        <dbReference type="EMBL" id="RKQ19201.1"/>
    </source>
</evidence>
<reference evidence="3 4" key="1">
    <citation type="journal article" date="2016" name="Antonie Van Leeuwenhoek">
        <title>Lysinibacillus endophyticus sp. nov., an indole-3-acetic acid producing endophytic bacterium isolated from corn root (Zea mays cv. Xinken-5).</title>
        <authorList>
            <person name="Yu J."/>
            <person name="Guan X."/>
            <person name="Liu C."/>
            <person name="Xiang W."/>
            <person name="Yu Z."/>
            <person name="Liu X."/>
            <person name="Wang G."/>
        </authorList>
    </citation>
    <scope>NUCLEOTIDE SEQUENCE [LARGE SCALE GENOMIC DNA]</scope>
    <source>
        <strain evidence="3 4">DSM 100506</strain>
    </source>
</reference>
<evidence type="ECO:0000256" key="2">
    <source>
        <dbReference type="HAMAP-Rule" id="MF_01448"/>
    </source>
</evidence>
<evidence type="ECO:0000313" key="4">
    <source>
        <dbReference type="Proteomes" id="UP000272238"/>
    </source>
</evidence>
<comment type="caution">
    <text evidence="3">The sequence shown here is derived from an EMBL/GenBank/DDBJ whole genome shotgun (WGS) entry which is preliminary data.</text>
</comment>
<organism evidence="3 4">
    <name type="scientific">Ureibacillus endophyticus</name>
    <dbReference type="NCBI Taxonomy" id="1978490"/>
    <lineage>
        <taxon>Bacteria</taxon>
        <taxon>Bacillati</taxon>
        <taxon>Bacillota</taxon>
        <taxon>Bacilli</taxon>
        <taxon>Bacillales</taxon>
        <taxon>Caryophanaceae</taxon>
        <taxon>Ureibacillus</taxon>
    </lineage>
</organism>
<proteinExistence type="inferred from homology"/>
<dbReference type="RefSeq" id="WP_121213364.1">
    <property type="nucleotide sequence ID" value="NZ_RBZN01000005.1"/>
</dbReference>
<dbReference type="PANTHER" id="PTHR40066:SF1">
    <property type="entry name" value="UPF0473 PROTEIN CBO2561_CLC_2432"/>
    <property type="match status" value="1"/>
</dbReference>
<comment type="similarity">
    <text evidence="1 2">Belongs to the UPF0473 family.</text>
</comment>
<dbReference type="Proteomes" id="UP000272238">
    <property type="component" value="Unassembled WGS sequence"/>
</dbReference>
<name>A0A494Z985_9BACL</name>
<dbReference type="HAMAP" id="MF_01448">
    <property type="entry name" value="UPF0473"/>
    <property type="match status" value="2"/>
</dbReference>
<accession>A0A494Z985</accession>
<evidence type="ECO:0000256" key="1">
    <source>
        <dbReference type="ARBA" id="ARBA00008439"/>
    </source>
</evidence>
<dbReference type="PANTHER" id="PTHR40066">
    <property type="entry name" value="UPF0473 PROTEIN CBO2561/CLC_2432"/>
    <property type="match status" value="1"/>
</dbReference>
<gene>
    <name evidence="3" type="ORF">D8M03_03885</name>
</gene>
<dbReference type="AlphaFoldDB" id="A0A494Z985"/>
<sequence length="172" mass="20050">MDEQFFTVQLEDGSEQRCKVIFTFDSDEHSYVLYSLVNDNNEESGDISALKYELDENGNMTNFTDIESEEEWDMVDEVMNTLIAEFDGAEDFFTISSEDDEEIVCEVLHRFKIEKYNKSYILYAYADQEEINEIFAAAYIAGEKGEVLELLPIETDEEWQYVEKELASLNNQ</sequence>
<keyword evidence="4" id="KW-1185">Reference proteome</keyword>
<protein>
    <recommendedName>
        <fullName evidence="2">UPF0473 protein D8M03_03885</fullName>
    </recommendedName>
</protein>
<dbReference type="InterPro" id="IPR009711">
    <property type="entry name" value="UPF0473"/>
</dbReference>
<dbReference type="Pfam" id="PF06949">
    <property type="entry name" value="DUF1292"/>
    <property type="match status" value="2"/>
</dbReference>